<reference evidence="1 2" key="1">
    <citation type="journal article" date="2016" name="Gene">
        <title>PacBio SMRT assembly of a complex multi-replicon genome reveals chlorocatechol degradative operon in a region of genome plasticity.</title>
        <authorList>
            <person name="Ricker N."/>
            <person name="Shen S.Y."/>
            <person name="Goordial J."/>
            <person name="Jin S."/>
            <person name="Fulthorpe R.R."/>
        </authorList>
    </citation>
    <scope>NUCLEOTIDE SEQUENCE [LARGE SCALE GENOMIC DNA]</scope>
    <source>
        <strain evidence="1 2">OLGA172</strain>
        <plasmid evidence="2">polga3</plasmid>
    </source>
</reference>
<organism evidence="1 2">
    <name type="scientific">Paraburkholderia phytofirmans OLGA172</name>
    <dbReference type="NCBI Taxonomy" id="1417228"/>
    <lineage>
        <taxon>Bacteria</taxon>
        <taxon>Pseudomonadati</taxon>
        <taxon>Pseudomonadota</taxon>
        <taxon>Betaproteobacteria</taxon>
        <taxon>Burkholderiales</taxon>
        <taxon>Burkholderiaceae</taxon>
        <taxon>Paraburkholderia</taxon>
    </lineage>
</organism>
<dbReference type="KEGG" id="buz:AYM40_37770"/>
<dbReference type="Pfam" id="PF09926">
    <property type="entry name" value="DUF2158"/>
    <property type="match status" value="1"/>
</dbReference>
<sequence length="73" mass="8063">MTTSFAIGDEVFLKSGGEKMTIEKIDETDVSCVWFDKNKKVERNTFHAATLKKAPTPEERAAGMAAISRSLAR</sequence>
<keyword evidence="1" id="KW-0614">Plasmid</keyword>
<dbReference type="InterPro" id="IPR019226">
    <property type="entry name" value="DUF2158"/>
</dbReference>
<accession>A0A167WSL4</accession>
<name>A0A167WSL4_9BURK</name>
<dbReference type="EMBL" id="CP014582">
    <property type="protein sequence ID" value="ANB78118.1"/>
    <property type="molecule type" value="Genomic_DNA"/>
</dbReference>
<dbReference type="OrthoDB" id="1264301at2"/>
<gene>
    <name evidence="1" type="ORF">AYM40_37770</name>
</gene>
<dbReference type="RefSeq" id="WP_063501276.1">
    <property type="nucleotide sequence ID" value="NZ_CP014582.1"/>
</dbReference>
<dbReference type="AlphaFoldDB" id="A0A167WSL4"/>
<dbReference type="Proteomes" id="UP000076852">
    <property type="component" value="Plasmid pOLGA3"/>
</dbReference>
<evidence type="ECO:0000313" key="1">
    <source>
        <dbReference type="EMBL" id="ANB78118.1"/>
    </source>
</evidence>
<proteinExistence type="predicted"/>
<geneLocation type="plasmid" evidence="2">
    <name>polga3</name>
</geneLocation>
<evidence type="ECO:0008006" key="3">
    <source>
        <dbReference type="Google" id="ProtNLM"/>
    </source>
</evidence>
<keyword evidence="2" id="KW-1185">Reference proteome</keyword>
<protein>
    <recommendedName>
        <fullName evidence="3">DUF2158 domain-containing protein</fullName>
    </recommendedName>
</protein>
<evidence type="ECO:0000313" key="2">
    <source>
        <dbReference type="Proteomes" id="UP000076852"/>
    </source>
</evidence>